<feature type="chain" id="PRO_5012278285" evidence="1">
    <location>
        <begin position="25"/>
        <end position="197"/>
    </location>
</feature>
<name>A0A1S9ZH41_9GAMM</name>
<dbReference type="Proteomes" id="UP000190322">
    <property type="component" value="Unassembled WGS sequence"/>
</dbReference>
<gene>
    <name evidence="2" type="ORF">B0180_09665</name>
</gene>
<evidence type="ECO:0000313" key="2">
    <source>
        <dbReference type="EMBL" id="OOR82341.1"/>
    </source>
</evidence>
<evidence type="ECO:0000313" key="3">
    <source>
        <dbReference type="Proteomes" id="UP000190322"/>
    </source>
</evidence>
<dbReference type="SUPFAM" id="SSF50370">
    <property type="entry name" value="Ricin B-like lectins"/>
    <property type="match status" value="1"/>
</dbReference>
<reference evidence="2 3" key="1">
    <citation type="submission" date="2017-02" db="EMBL/GenBank/DDBJ databases">
        <title>Draft genome sequence of Moraxella canis CCUG 8415A type strain.</title>
        <authorList>
            <person name="Engstrom-Jakobsson H."/>
            <person name="Salva-Serra F."/>
            <person name="Thorell K."/>
            <person name="Gonzales-Siles L."/>
            <person name="Karlsson R."/>
            <person name="Boulund F."/>
            <person name="Engstrand L."/>
            <person name="Moore E."/>
        </authorList>
    </citation>
    <scope>NUCLEOTIDE SEQUENCE [LARGE SCALE GENOMIC DNA]</scope>
    <source>
        <strain evidence="2 3">CCUG 8415A</strain>
    </source>
</reference>
<proteinExistence type="predicted"/>
<dbReference type="AlphaFoldDB" id="A0A1S9ZH41"/>
<accession>A0A1S9ZH41</accession>
<feature type="signal peptide" evidence="1">
    <location>
        <begin position="1"/>
        <end position="24"/>
    </location>
</feature>
<protein>
    <submittedName>
        <fullName evidence="2">Uncharacterized protein</fullName>
    </submittedName>
</protein>
<organism evidence="2 3">
    <name type="scientific">Moraxella canis</name>
    <dbReference type="NCBI Taxonomy" id="90239"/>
    <lineage>
        <taxon>Bacteria</taxon>
        <taxon>Pseudomonadati</taxon>
        <taxon>Pseudomonadota</taxon>
        <taxon>Gammaproteobacteria</taxon>
        <taxon>Moraxellales</taxon>
        <taxon>Moraxellaceae</taxon>
        <taxon>Moraxella</taxon>
    </lineage>
</organism>
<dbReference type="RefSeq" id="WP_078256715.1">
    <property type="nucleotide sequence ID" value="NZ_MUXT01000012.1"/>
</dbReference>
<evidence type="ECO:0000256" key="1">
    <source>
        <dbReference type="SAM" id="SignalP"/>
    </source>
</evidence>
<dbReference type="Gene3D" id="2.80.10.50">
    <property type="match status" value="1"/>
</dbReference>
<sequence>MKPFSYPVLMACVLSLVLPLMACAKQPQTKTKHPPPPIDKIGQLRLANNLDRDDGYCLDILGSGDYVRFDMPMTVHNCKPGLYEDEAVTWQADGKIRFPAYNACATAAGINQSVLAGAAVMPRACGERSPFLESQYLQHFSYRDDGRIELVGSGLCLTAGADSDSTFDETHRWRTLSMQKCENAPLAQSQWVFYEVK</sequence>
<dbReference type="EMBL" id="MUXT01000012">
    <property type="protein sequence ID" value="OOR82341.1"/>
    <property type="molecule type" value="Genomic_DNA"/>
</dbReference>
<keyword evidence="1" id="KW-0732">Signal</keyword>
<dbReference type="PROSITE" id="PS50231">
    <property type="entry name" value="RICIN_B_LECTIN"/>
    <property type="match status" value="1"/>
</dbReference>
<dbReference type="InterPro" id="IPR035992">
    <property type="entry name" value="Ricin_B-like_lectins"/>
</dbReference>
<comment type="caution">
    <text evidence="2">The sequence shown here is derived from an EMBL/GenBank/DDBJ whole genome shotgun (WGS) entry which is preliminary data.</text>
</comment>